<comment type="caution">
    <text evidence="11">The sequence shown here is derived from an EMBL/GenBank/DDBJ whole genome shotgun (WGS) entry which is preliminary data.</text>
</comment>
<keyword evidence="4" id="KW-0678">Repressor</keyword>
<dbReference type="PANTHER" id="PTHR33202:SF1">
    <property type="entry name" value="FERRIC UPTAKE REGULATION PROTEIN"/>
    <property type="match status" value="1"/>
</dbReference>
<dbReference type="Gene3D" id="1.10.10.10">
    <property type="entry name" value="Winged helix-like DNA-binding domain superfamily/Winged helix DNA-binding domain"/>
    <property type="match status" value="1"/>
</dbReference>
<feature type="binding site" evidence="9">
    <location>
        <position position="99"/>
    </location>
    <ligand>
        <name>Zn(2+)</name>
        <dbReference type="ChEBI" id="CHEBI:29105"/>
    </ligand>
</feature>
<dbReference type="Proteomes" id="UP000051442">
    <property type="component" value="Unassembled WGS sequence"/>
</dbReference>
<dbReference type="InterPro" id="IPR036388">
    <property type="entry name" value="WH-like_DNA-bd_sf"/>
</dbReference>
<evidence type="ECO:0000256" key="5">
    <source>
        <dbReference type="ARBA" id="ARBA00022833"/>
    </source>
</evidence>
<dbReference type="RefSeq" id="WP_054737173.1">
    <property type="nucleotide sequence ID" value="NZ_AYZM01000042.1"/>
</dbReference>
<organism evidence="11 12">
    <name type="scientific">Secundilactobacillus similis DSM 23365 = JCM 2765</name>
    <dbReference type="NCBI Taxonomy" id="1423804"/>
    <lineage>
        <taxon>Bacteria</taxon>
        <taxon>Bacillati</taxon>
        <taxon>Bacillota</taxon>
        <taxon>Bacilli</taxon>
        <taxon>Lactobacillales</taxon>
        <taxon>Lactobacillaceae</taxon>
        <taxon>Secundilactobacillus</taxon>
    </lineage>
</organism>
<dbReference type="GO" id="GO:0045892">
    <property type="term" value="P:negative regulation of DNA-templated transcription"/>
    <property type="evidence" value="ECO:0007669"/>
    <property type="project" value="TreeGrafter"/>
</dbReference>
<dbReference type="STRING" id="1423804.FD14_GL002644"/>
<dbReference type="EMBL" id="AYZM01000042">
    <property type="protein sequence ID" value="KRN26185.1"/>
    <property type="molecule type" value="Genomic_DNA"/>
</dbReference>
<evidence type="ECO:0000256" key="7">
    <source>
        <dbReference type="ARBA" id="ARBA00023125"/>
    </source>
</evidence>
<comment type="cofactor">
    <cofactor evidence="10">
        <name>Mn(2+)</name>
        <dbReference type="ChEBI" id="CHEBI:29035"/>
    </cofactor>
    <cofactor evidence="10">
        <name>Fe(2+)</name>
        <dbReference type="ChEBI" id="CHEBI:29033"/>
    </cofactor>
    <text evidence="10">Binds 1 Mn(2+) or Fe(2+) ion per subunit.</text>
</comment>
<protein>
    <submittedName>
        <fullName evidence="11">Metal uptake regulator</fullName>
    </submittedName>
</protein>
<keyword evidence="8" id="KW-0804">Transcription</keyword>
<dbReference type="GO" id="GO:0000976">
    <property type="term" value="F:transcription cis-regulatory region binding"/>
    <property type="evidence" value="ECO:0007669"/>
    <property type="project" value="TreeGrafter"/>
</dbReference>
<dbReference type="GO" id="GO:0003700">
    <property type="term" value="F:DNA-binding transcription factor activity"/>
    <property type="evidence" value="ECO:0007669"/>
    <property type="project" value="InterPro"/>
</dbReference>
<comment type="cofactor">
    <cofactor evidence="9">
        <name>Zn(2+)</name>
        <dbReference type="ChEBI" id="CHEBI:29105"/>
    </cofactor>
    <text evidence="9">Binds 1 zinc ion per subunit.</text>
</comment>
<keyword evidence="9" id="KW-0479">Metal-binding</keyword>
<keyword evidence="3" id="KW-0963">Cytoplasm</keyword>
<evidence type="ECO:0000256" key="2">
    <source>
        <dbReference type="ARBA" id="ARBA00007957"/>
    </source>
</evidence>
<feature type="binding site" evidence="10">
    <location>
        <position position="128"/>
    </location>
    <ligand>
        <name>Fe cation</name>
        <dbReference type="ChEBI" id="CHEBI:24875"/>
    </ligand>
</feature>
<name>A0A0R2FCK1_9LACO</name>
<dbReference type="PATRIC" id="fig|1423804.4.peg.2857"/>
<evidence type="ECO:0000256" key="1">
    <source>
        <dbReference type="ARBA" id="ARBA00004496"/>
    </source>
</evidence>
<dbReference type="InterPro" id="IPR036390">
    <property type="entry name" value="WH_DNA-bd_sf"/>
</dbReference>
<evidence type="ECO:0000256" key="6">
    <source>
        <dbReference type="ARBA" id="ARBA00023015"/>
    </source>
</evidence>
<evidence type="ECO:0000256" key="8">
    <source>
        <dbReference type="ARBA" id="ARBA00023163"/>
    </source>
</evidence>
<evidence type="ECO:0000256" key="10">
    <source>
        <dbReference type="PIRSR" id="PIRSR602481-2"/>
    </source>
</evidence>
<dbReference type="InterPro" id="IPR002481">
    <property type="entry name" value="FUR"/>
</dbReference>
<dbReference type="AlphaFoldDB" id="A0A0R2FCK1"/>
<proteinExistence type="inferred from homology"/>
<reference evidence="11 12" key="1">
    <citation type="journal article" date="2015" name="Genome Announc.">
        <title>Expanding the biotechnology potential of lactobacilli through comparative genomics of 213 strains and associated genera.</title>
        <authorList>
            <person name="Sun Z."/>
            <person name="Harris H.M."/>
            <person name="McCann A."/>
            <person name="Guo C."/>
            <person name="Argimon S."/>
            <person name="Zhang W."/>
            <person name="Yang X."/>
            <person name="Jeffery I.B."/>
            <person name="Cooney J.C."/>
            <person name="Kagawa T.F."/>
            <person name="Liu W."/>
            <person name="Song Y."/>
            <person name="Salvetti E."/>
            <person name="Wrobel A."/>
            <person name="Rasinkangas P."/>
            <person name="Parkhill J."/>
            <person name="Rea M.C."/>
            <person name="O'Sullivan O."/>
            <person name="Ritari J."/>
            <person name="Douillard F.P."/>
            <person name="Paul Ross R."/>
            <person name="Yang R."/>
            <person name="Briner A.E."/>
            <person name="Felis G.E."/>
            <person name="de Vos W.M."/>
            <person name="Barrangou R."/>
            <person name="Klaenhammer T.R."/>
            <person name="Caufield P.W."/>
            <person name="Cui Y."/>
            <person name="Zhang H."/>
            <person name="O'Toole P.W."/>
        </authorList>
    </citation>
    <scope>NUCLEOTIDE SEQUENCE [LARGE SCALE GENOMIC DNA]</scope>
    <source>
        <strain evidence="11 12">DSM 23365</strain>
    </source>
</reference>
<comment type="subcellular location">
    <subcellularLocation>
        <location evidence="1">Cytoplasm</location>
    </subcellularLocation>
</comment>
<comment type="similarity">
    <text evidence="2">Belongs to the Fur family.</text>
</comment>
<sequence>MQQQLEQALTVLKQNHLKVTKQRKALLSYLLANQDHYHDVTLVDDYMRQQFPGMSHNTIYRNIKEFEQAGMVEQQVQGDHARVKYQCDFSHLHHHHFICQRCGKVTELKDCPIDIFAAQLPGCQIVGHRIELYGVCAECQLAAAESNTH</sequence>
<accession>A0A0R2FCK1</accession>
<dbReference type="SUPFAM" id="SSF46785">
    <property type="entry name" value="Winged helix' DNA-binding domain"/>
    <property type="match status" value="1"/>
</dbReference>
<dbReference type="GO" id="GO:0008270">
    <property type="term" value="F:zinc ion binding"/>
    <property type="evidence" value="ECO:0007669"/>
    <property type="project" value="TreeGrafter"/>
</dbReference>
<dbReference type="OrthoDB" id="8659436at2"/>
<dbReference type="Pfam" id="PF01475">
    <property type="entry name" value="FUR"/>
    <property type="match status" value="1"/>
</dbReference>
<keyword evidence="12" id="KW-1185">Reference proteome</keyword>
<feature type="binding site" evidence="9">
    <location>
        <position position="139"/>
    </location>
    <ligand>
        <name>Zn(2+)</name>
        <dbReference type="ChEBI" id="CHEBI:29105"/>
    </ligand>
</feature>
<dbReference type="Gene3D" id="3.30.1490.190">
    <property type="match status" value="1"/>
</dbReference>
<dbReference type="GO" id="GO:0005737">
    <property type="term" value="C:cytoplasm"/>
    <property type="evidence" value="ECO:0007669"/>
    <property type="project" value="UniProtKB-SubCell"/>
</dbReference>
<keyword evidence="7" id="KW-0238">DNA-binding</keyword>
<keyword evidence="6" id="KW-0805">Transcription regulation</keyword>
<feature type="binding site" evidence="10">
    <location>
        <position position="93"/>
    </location>
    <ligand>
        <name>Fe cation</name>
        <dbReference type="ChEBI" id="CHEBI:24875"/>
    </ligand>
</feature>
<evidence type="ECO:0000313" key="11">
    <source>
        <dbReference type="EMBL" id="KRN26185.1"/>
    </source>
</evidence>
<dbReference type="GO" id="GO:1900376">
    <property type="term" value="P:regulation of secondary metabolite biosynthetic process"/>
    <property type="evidence" value="ECO:0007669"/>
    <property type="project" value="TreeGrafter"/>
</dbReference>
<dbReference type="CDD" id="cd07153">
    <property type="entry name" value="Fur_like"/>
    <property type="match status" value="1"/>
</dbReference>
<feature type="binding site" evidence="9">
    <location>
        <position position="102"/>
    </location>
    <ligand>
        <name>Zn(2+)</name>
        <dbReference type="ChEBI" id="CHEBI:29105"/>
    </ligand>
</feature>
<keyword evidence="5 9" id="KW-0862">Zinc</keyword>
<keyword evidence="10" id="KW-0408">Iron</keyword>
<evidence type="ECO:0000256" key="3">
    <source>
        <dbReference type="ARBA" id="ARBA00022490"/>
    </source>
</evidence>
<evidence type="ECO:0000256" key="9">
    <source>
        <dbReference type="PIRSR" id="PIRSR602481-1"/>
    </source>
</evidence>
<dbReference type="InterPro" id="IPR043135">
    <property type="entry name" value="Fur_C"/>
</dbReference>
<evidence type="ECO:0000256" key="4">
    <source>
        <dbReference type="ARBA" id="ARBA00022491"/>
    </source>
</evidence>
<feature type="binding site" evidence="9">
    <location>
        <position position="136"/>
    </location>
    <ligand>
        <name>Zn(2+)</name>
        <dbReference type="ChEBI" id="CHEBI:29105"/>
    </ligand>
</feature>
<dbReference type="PANTHER" id="PTHR33202">
    <property type="entry name" value="ZINC UPTAKE REGULATION PROTEIN"/>
    <property type="match status" value="1"/>
</dbReference>
<gene>
    <name evidence="11" type="ORF">FD14_GL002644</name>
</gene>
<evidence type="ECO:0000313" key="12">
    <source>
        <dbReference type="Proteomes" id="UP000051442"/>
    </source>
</evidence>